<sequence length="199" mass="22622">MIKELPKLNYAYDDLEPYIDALTMETHYTKHHQAYLDKLTAAIADTSLEDMELEDILMSPNSIGETIRTAVLNNGGGVYNHNFFWSVIGPAEGKTPNGELLAKINELSGSFDAFKEEFTKSALSLFGSGWTWLVQGKDGKLMVMNTQNQATPLTEGYKPLLALDVWEHAYYLKYQNRRADYITNWWNVVNWDNVAKMLA</sequence>
<evidence type="ECO:0000256" key="5">
    <source>
        <dbReference type="PIRSR" id="PIRSR000349-1"/>
    </source>
</evidence>
<feature type="binding site" evidence="5">
    <location>
        <position position="81"/>
    </location>
    <ligand>
        <name>Mn(2+)</name>
        <dbReference type="ChEBI" id="CHEBI:29035"/>
    </ligand>
</feature>
<dbReference type="PIRSF" id="PIRSF000349">
    <property type="entry name" value="SODismutase"/>
    <property type="match status" value="1"/>
</dbReference>
<dbReference type="Gene3D" id="1.10.287.990">
    <property type="entry name" value="Fe,Mn superoxide dismutase (SOD) domain"/>
    <property type="match status" value="1"/>
</dbReference>
<feature type="binding site" evidence="5">
    <location>
        <position position="27"/>
    </location>
    <ligand>
        <name>Mn(2+)</name>
        <dbReference type="ChEBI" id="CHEBI:29035"/>
    </ligand>
</feature>
<dbReference type="Pfam" id="PF00081">
    <property type="entry name" value="Sod_Fe_N"/>
    <property type="match status" value="1"/>
</dbReference>
<evidence type="ECO:0000256" key="2">
    <source>
        <dbReference type="ARBA" id="ARBA00012682"/>
    </source>
</evidence>
<dbReference type="PANTHER" id="PTHR43595:SF2">
    <property type="entry name" value="SMALL RIBOSOMAL SUBUNIT PROTEIN MS42"/>
    <property type="match status" value="1"/>
</dbReference>
<evidence type="ECO:0000256" key="6">
    <source>
        <dbReference type="RuleBase" id="RU000414"/>
    </source>
</evidence>
<dbReference type="SUPFAM" id="SSF46609">
    <property type="entry name" value="Fe,Mn superoxide dismutase (SOD), N-terminal domain"/>
    <property type="match status" value="1"/>
</dbReference>
<dbReference type="PROSITE" id="PS00088">
    <property type="entry name" value="SOD_MN"/>
    <property type="match status" value="1"/>
</dbReference>
<comment type="caution">
    <text evidence="9">The sequence shown here is derived from an EMBL/GenBank/DDBJ whole genome shotgun (WGS) entry which is preliminary data.</text>
</comment>
<dbReference type="Pfam" id="PF02777">
    <property type="entry name" value="Sod_Fe_C"/>
    <property type="match status" value="1"/>
</dbReference>
<protein>
    <recommendedName>
        <fullName evidence="2 6">Superoxide dismutase</fullName>
        <ecNumber evidence="2 6">1.15.1.1</ecNumber>
    </recommendedName>
</protein>
<comment type="catalytic activity">
    <reaction evidence="6">
        <text>2 superoxide + 2 H(+) = H2O2 + O2</text>
        <dbReference type="Rhea" id="RHEA:20696"/>
        <dbReference type="ChEBI" id="CHEBI:15378"/>
        <dbReference type="ChEBI" id="CHEBI:15379"/>
        <dbReference type="ChEBI" id="CHEBI:16240"/>
        <dbReference type="ChEBI" id="CHEBI:18421"/>
        <dbReference type="EC" id="1.15.1.1"/>
    </reaction>
</comment>
<evidence type="ECO:0000313" key="9">
    <source>
        <dbReference type="EMBL" id="KKS60697.1"/>
    </source>
</evidence>
<dbReference type="GO" id="GO:0005737">
    <property type="term" value="C:cytoplasm"/>
    <property type="evidence" value="ECO:0007669"/>
    <property type="project" value="TreeGrafter"/>
</dbReference>
<dbReference type="InterPro" id="IPR036314">
    <property type="entry name" value="SOD_C_sf"/>
</dbReference>
<evidence type="ECO:0000259" key="7">
    <source>
        <dbReference type="Pfam" id="PF00081"/>
    </source>
</evidence>
<evidence type="ECO:0000256" key="3">
    <source>
        <dbReference type="ARBA" id="ARBA00022723"/>
    </source>
</evidence>
<dbReference type="InterPro" id="IPR019833">
    <property type="entry name" value="Mn/Fe_SOD_BS"/>
</dbReference>
<dbReference type="SUPFAM" id="SSF54719">
    <property type="entry name" value="Fe,Mn superoxide dismutase (SOD), C-terminal domain"/>
    <property type="match status" value="1"/>
</dbReference>
<dbReference type="PANTHER" id="PTHR43595">
    <property type="entry name" value="37S RIBOSOMAL PROTEIN S26, MITOCHONDRIAL"/>
    <property type="match status" value="1"/>
</dbReference>
<feature type="binding site" evidence="5">
    <location>
        <position position="164"/>
    </location>
    <ligand>
        <name>Mn(2+)</name>
        <dbReference type="ChEBI" id="CHEBI:29035"/>
    </ligand>
</feature>
<proteinExistence type="inferred from homology"/>
<name>A0A0G1AI30_UNCKA</name>
<comment type="function">
    <text evidence="6">Destroys radicals which are normally produced within the cells and which are toxic to biological systems.</text>
</comment>
<keyword evidence="3 5" id="KW-0479">Metal-binding</keyword>
<evidence type="ECO:0000313" key="10">
    <source>
        <dbReference type="Proteomes" id="UP000034678"/>
    </source>
</evidence>
<dbReference type="GO" id="GO:0004784">
    <property type="term" value="F:superoxide dismutase activity"/>
    <property type="evidence" value="ECO:0007669"/>
    <property type="project" value="UniProtKB-EC"/>
</dbReference>
<gene>
    <name evidence="9" type="ORF">UV26_C0002G0023</name>
</gene>
<evidence type="ECO:0000256" key="4">
    <source>
        <dbReference type="ARBA" id="ARBA00023002"/>
    </source>
</evidence>
<evidence type="ECO:0000259" key="8">
    <source>
        <dbReference type="Pfam" id="PF02777"/>
    </source>
</evidence>
<accession>A0A0G1AI30</accession>
<dbReference type="GO" id="GO:0046872">
    <property type="term" value="F:metal ion binding"/>
    <property type="evidence" value="ECO:0007669"/>
    <property type="project" value="UniProtKB-KW"/>
</dbReference>
<keyword evidence="4 6" id="KW-0560">Oxidoreductase</keyword>
<organism evidence="9 10">
    <name type="scientific">candidate division WWE3 bacterium GW2011_GWF2_42_42</name>
    <dbReference type="NCBI Taxonomy" id="1619142"/>
    <lineage>
        <taxon>Bacteria</taxon>
        <taxon>Katanobacteria</taxon>
    </lineage>
</organism>
<reference evidence="9 10" key="1">
    <citation type="journal article" date="2015" name="Nature">
        <title>rRNA introns, odd ribosomes, and small enigmatic genomes across a large radiation of phyla.</title>
        <authorList>
            <person name="Brown C.T."/>
            <person name="Hug L.A."/>
            <person name="Thomas B.C."/>
            <person name="Sharon I."/>
            <person name="Castelle C.J."/>
            <person name="Singh A."/>
            <person name="Wilkins M.J."/>
            <person name="Williams K.H."/>
            <person name="Banfield J.F."/>
        </authorList>
    </citation>
    <scope>NUCLEOTIDE SEQUENCE [LARGE SCALE GENOMIC DNA]</scope>
</reference>
<dbReference type="InterPro" id="IPR001189">
    <property type="entry name" value="Mn/Fe_SOD"/>
</dbReference>
<dbReference type="EMBL" id="LCDU01000002">
    <property type="protein sequence ID" value="KKS60697.1"/>
    <property type="molecule type" value="Genomic_DNA"/>
</dbReference>
<dbReference type="FunFam" id="3.55.40.20:FF:000001">
    <property type="entry name" value="Superoxide dismutase"/>
    <property type="match status" value="1"/>
</dbReference>
<dbReference type="InterPro" id="IPR019831">
    <property type="entry name" value="Mn/Fe_SOD_N"/>
</dbReference>
<comment type="similarity">
    <text evidence="1 6">Belongs to the iron/manganese superoxide dismutase family.</text>
</comment>
<feature type="domain" description="Manganese/iron superoxide dismutase C-terminal" evidence="8">
    <location>
        <begin position="96"/>
        <end position="196"/>
    </location>
</feature>
<dbReference type="PATRIC" id="fig|1619142.3.peg.62"/>
<dbReference type="EC" id="1.15.1.1" evidence="2 6"/>
<dbReference type="Proteomes" id="UP000034678">
    <property type="component" value="Unassembled WGS sequence"/>
</dbReference>
<feature type="binding site" evidence="5">
    <location>
        <position position="168"/>
    </location>
    <ligand>
        <name>Mn(2+)</name>
        <dbReference type="ChEBI" id="CHEBI:29035"/>
    </ligand>
</feature>
<dbReference type="Gene3D" id="3.55.40.20">
    <property type="entry name" value="Iron/manganese superoxide dismutase, C-terminal domain"/>
    <property type="match status" value="1"/>
</dbReference>
<dbReference type="STRING" id="1619142.UV26_C0002G0023"/>
<evidence type="ECO:0000256" key="1">
    <source>
        <dbReference type="ARBA" id="ARBA00008714"/>
    </source>
</evidence>
<dbReference type="PRINTS" id="PR01703">
    <property type="entry name" value="MNSODISMTASE"/>
</dbReference>
<dbReference type="InterPro" id="IPR019832">
    <property type="entry name" value="Mn/Fe_SOD_C"/>
</dbReference>
<dbReference type="InterPro" id="IPR036324">
    <property type="entry name" value="Mn/Fe_SOD_N_sf"/>
</dbReference>
<feature type="domain" description="Manganese/iron superoxide dismutase N-terminal" evidence="7">
    <location>
        <begin position="4"/>
        <end position="87"/>
    </location>
</feature>
<dbReference type="AlphaFoldDB" id="A0A0G1AI30"/>